<dbReference type="InterPro" id="IPR015943">
    <property type="entry name" value="WD40/YVTN_repeat-like_dom_sf"/>
</dbReference>
<comment type="caution">
    <text evidence="3">The sequence shown here is derived from an EMBL/GenBank/DDBJ whole genome shotgun (WGS) entry which is preliminary data.</text>
</comment>
<gene>
    <name evidence="3" type="ORF">ACFSQJ_03295</name>
</gene>
<dbReference type="RefSeq" id="WP_377765513.1">
    <property type="nucleotide sequence ID" value="NZ_JBHULB010000006.1"/>
</dbReference>
<dbReference type="SUPFAM" id="SSF46894">
    <property type="entry name" value="C-terminal effector domain of the bipartite response regulators"/>
    <property type="match status" value="1"/>
</dbReference>
<keyword evidence="1" id="KW-0472">Membrane</keyword>
<evidence type="ECO:0000259" key="2">
    <source>
        <dbReference type="PROSITE" id="PS50043"/>
    </source>
</evidence>
<protein>
    <submittedName>
        <fullName evidence="3">Triple tyrosine motif-containing protein</fullName>
    </submittedName>
</protein>
<dbReference type="Gene3D" id="1.10.10.10">
    <property type="entry name" value="Winged helix-like DNA-binding domain superfamily/Winged helix DNA-binding domain"/>
    <property type="match status" value="1"/>
</dbReference>
<evidence type="ECO:0000313" key="4">
    <source>
        <dbReference type="Proteomes" id="UP001597526"/>
    </source>
</evidence>
<feature type="transmembrane region" description="Helical" evidence="1">
    <location>
        <begin position="733"/>
        <end position="754"/>
    </location>
</feature>
<sequence>MREQITFVSILALFLLNFKFVSAQENYPIQNFLPSEYDGENQNWSISQSADKLIYVANSKGLLEFNGASWALYPSPNETIMRSVKVVEDRIYTGSFMEFGYWTKNNFGTLEYTSLSKNINVDLIEDEEFWNIISIDEYIVFQSLKRIYIYNINENTLNTIESNSTITKMFKVGQKIYFQRIDKGLYKIESGKDFLVFEDDIVRNDEVINLFGNEEALLILTKNNGFYELVDEGLIPSSGFPNAFLADFSLYDGLQLDNGNYVLGTIADGFVYLSDEGELLSQIDQNSSLSNNTVLSLFEDLEHNIWLGLDYGISYINIDSPYKVYNDTRSSLGSVYASAIHNNNLYLGTNQGLFYKKLDGKNDFSFIPGTQGQVWCLEVIDDSLFCGHNSGTYMVNANQAKKVSNVQGTWKIAKLTNRPHLLLQGNYDGLYVLEKLNNTWQLKNKIKGFDNSSRYFETLGNQIFVNHEYNGVFELTVNDSFSAVENVRIDTIIKGSNSGIVKYNGDLLYAYKKGILKYNRNKKGFFKDSLLSSIYNESEYESGKLVVDNNANRLWVFNQSNISYVSPDGLTNTPKIKSIPLTKEMRDGILGYENIINLDNQGNYLLGNTSGYIVINTNALRAKSFEVKIDEVSNGGIYTDKKNYSLISDGSYNSKENDFNFSFYAPEYNKFSVTQYQYRLLGRYEQWSEWSAKAEVLYENLPPGDYVFEVKGKIGNDLSKNKASYSFEIAKPWYISNVMVVLYVLGVLLFSFFMHNMYKRYYKKQREKLIEKNKRELEFTQIRSEKEIIRIKNEQLELENKSKGKELAASTMSIIKKNELLSTIKEELNKIADQEALKPVVKIIDKSLKRNDDWELFQEAFNNADSEFLKKVKNLHPSLSPNDLKLCAYLRLNLSSKEIAQLLHISPRSVEIKRYRLRKKLDLKHEENLVNYILGL</sequence>
<keyword evidence="1" id="KW-0812">Transmembrane</keyword>
<dbReference type="PROSITE" id="PS50043">
    <property type="entry name" value="HTH_LUXR_2"/>
    <property type="match status" value="1"/>
</dbReference>
<evidence type="ECO:0000313" key="3">
    <source>
        <dbReference type="EMBL" id="MFD2585940.1"/>
    </source>
</evidence>
<dbReference type="SMART" id="SM00421">
    <property type="entry name" value="HTH_LUXR"/>
    <property type="match status" value="1"/>
</dbReference>
<keyword evidence="4" id="KW-1185">Reference proteome</keyword>
<dbReference type="Gene3D" id="2.60.40.10">
    <property type="entry name" value="Immunoglobulins"/>
    <property type="match status" value="1"/>
</dbReference>
<dbReference type="Pfam" id="PF07495">
    <property type="entry name" value="Y_Y_Y"/>
    <property type="match status" value="1"/>
</dbReference>
<organism evidence="3 4">
    <name type="scientific">Croceitalea marina</name>
    <dbReference type="NCBI Taxonomy" id="1775166"/>
    <lineage>
        <taxon>Bacteria</taxon>
        <taxon>Pseudomonadati</taxon>
        <taxon>Bacteroidota</taxon>
        <taxon>Flavobacteriia</taxon>
        <taxon>Flavobacteriales</taxon>
        <taxon>Flavobacteriaceae</taxon>
        <taxon>Croceitalea</taxon>
    </lineage>
</organism>
<reference evidence="4" key="1">
    <citation type="journal article" date="2019" name="Int. J. Syst. Evol. Microbiol.">
        <title>The Global Catalogue of Microorganisms (GCM) 10K type strain sequencing project: providing services to taxonomists for standard genome sequencing and annotation.</title>
        <authorList>
            <consortium name="The Broad Institute Genomics Platform"/>
            <consortium name="The Broad Institute Genome Sequencing Center for Infectious Disease"/>
            <person name="Wu L."/>
            <person name="Ma J."/>
        </authorList>
    </citation>
    <scope>NUCLEOTIDE SEQUENCE [LARGE SCALE GENOMIC DNA]</scope>
    <source>
        <strain evidence="4">KCTC 52368</strain>
    </source>
</reference>
<dbReference type="InterPro" id="IPR011123">
    <property type="entry name" value="Y_Y_Y"/>
</dbReference>
<proteinExistence type="predicted"/>
<dbReference type="InterPro" id="IPR000792">
    <property type="entry name" value="Tscrpt_reg_LuxR_C"/>
</dbReference>
<dbReference type="Gene3D" id="2.130.10.10">
    <property type="entry name" value="YVTN repeat-like/Quinoprotein amine dehydrogenase"/>
    <property type="match status" value="1"/>
</dbReference>
<feature type="domain" description="HTH luxR-type" evidence="2">
    <location>
        <begin position="872"/>
        <end position="936"/>
    </location>
</feature>
<keyword evidence="1" id="KW-1133">Transmembrane helix</keyword>
<name>A0ABW5MRU9_9FLAO</name>
<dbReference type="EMBL" id="JBHULB010000006">
    <property type="protein sequence ID" value="MFD2585940.1"/>
    <property type="molecule type" value="Genomic_DNA"/>
</dbReference>
<dbReference type="InterPro" id="IPR013783">
    <property type="entry name" value="Ig-like_fold"/>
</dbReference>
<accession>A0ABW5MRU9</accession>
<evidence type="ECO:0000256" key="1">
    <source>
        <dbReference type="SAM" id="Phobius"/>
    </source>
</evidence>
<dbReference type="Proteomes" id="UP001597526">
    <property type="component" value="Unassembled WGS sequence"/>
</dbReference>
<dbReference type="InterPro" id="IPR016032">
    <property type="entry name" value="Sig_transdc_resp-reg_C-effctor"/>
</dbReference>
<dbReference type="InterPro" id="IPR036388">
    <property type="entry name" value="WH-like_DNA-bd_sf"/>
</dbReference>
<dbReference type="Pfam" id="PF00196">
    <property type="entry name" value="GerE"/>
    <property type="match status" value="1"/>
</dbReference>